<dbReference type="HOGENOM" id="CLU_2009412_0_0_1"/>
<dbReference type="OrthoDB" id="2687876at2759"/>
<keyword evidence="2" id="KW-1185">Reference proteome</keyword>
<reference evidence="1 2" key="1">
    <citation type="journal article" date="2014" name="PLoS Genet.">
        <title>Analysis of the Phlebiopsis gigantea genome, transcriptome and secretome provides insight into its pioneer colonization strategies of wood.</title>
        <authorList>
            <person name="Hori C."/>
            <person name="Ishida T."/>
            <person name="Igarashi K."/>
            <person name="Samejima M."/>
            <person name="Suzuki H."/>
            <person name="Master E."/>
            <person name="Ferreira P."/>
            <person name="Ruiz-Duenas F.J."/>
            <person name="Held B."/>
            <person name="Canessa P."/>
            <person name="Larrondo L.F."/>
            <person name="Schmoll M."/>
            <person name="Druzhinina I.S."/>
            <person name="Kubicek C.P."/>
            <person name="Gaskell J.A."/>
            <person name="Kersten P."/>
            <person name="St John F."/>
            <person name="Glasner J."/>
            <person name="Sabat G."/>
            <person name="Splinter BonDurant S."/>
            <person name="Syed K."/>
            <person name="Yadav J."/>
            <person name="Mgbeahuruike A.C."/>
            <person name="Kovalchuk A."/>
            <person name="Asiegbu F.O."/>
            <person name="Lackner G."/>
            <person name="Hoffmeister D."/>
            <person name="Rencoret J."/>
            <person name="Gutierrez A."/>
            <person name="Sun H."/>
            <person name="Lindquist E."/>
            <person name="Barry K."/>
            <person name="Riley R."/>
            <person name="Grigoriev I.V."/>
            <person name="Henrissat B."/>
            <person name="Kues U."/>
            <person name="Berka R.M."/>
            <person name="Martinez A.T."/>
            <person name="Covert S.F."/>
            <person name="Blanchette R.A."/>
            <person name="Cullen D."/>
        </authorList>
    </citation>
    <scope>NUCLEOTIDE SEQUENCE [LARGE SCALE GENOMIC DNA]</scope>
    <source>
        <strain evidence="1 2">11061_1 CR5-6</strain>
    </source>
</reference>
<accession>A0A0C3S1F3</accession>
<feature type="non-terminal residue" evidence="1">
    <location>
        <position position="124"/>
    </location>
</feature>
<evidence type="ECO:0000313" key="2">
    <source>
        <dbReference type="Proteomes" id="UP000053257"/>
    </source>
</evidence>
<organism evidence="1 2">
    <name type="scientific">Phlebiopsis gigantea (strain 11061_1 CR5-6)</name>
    <name type="common">White-rot fungus</name>
    <name type="synonym">Peniophora gigantea</name>
    <dbReference type="NCBI Taxonomy" id="745531"/>
    <lineage>
        <taxon>Eukaryota</taxon>
        <taxon>Fungi</taxon>
        <taxon>Dikarya</taxon>
        <taxon>Basidiomycota</taxon>
        <taxon>Agaricomycotina</taxon>
        <taxon>Agaricomycetes</taxon>
        <taxon>Polyporales</taxon>
        <taxon>Phanerochaetaceae</taxon>
        <taxon>Phlebiopsis</taxon>
    </lineage>
</organism>
<evidence type="ECO:0000313" key="1">
    <source>
        <dbReference type="EMBL" id="KIP03097.1"/>
    </source>
</evidence>
<gene>
    <name evidence="1" type="ORF">PHLGIDRAFT_95211</name>
</gene>
<dbReference type="Proteomes" id="UP000053257">
    <property type="component" value="Unassembled WGS sequence"/>
</dbReference>
<protein>
    <submittedName>
        <fullName evidence="1">Uncharacterized protein</fullName>
    </submittedName>
</protein>
<sequence length="124" mass="13866">MTLRRGSASLITLRSGDLGCEQFKYLNKSWPLARPKLLKNLFAEAALYQSEQHLGNSNLAPKFYGVFIDSTSVSLATALPSPRFWINAHPGMPHDLKRLVLDALDALHERGILLGRVELRNILI</sequence>
<proteinExistence type="predicted"/>
<dbReference type="STRING" id="745531.A0A0C3S1F3"/>
<dbReference type="EMBL" id="KN840634">
    <property type="protein sequence ID" value="KIP03097.1"/>
    <property type="molecule type" value="Genomic_DNA"/>
</dbReference>
<name>A0A0C3S1F3_PHLG1</name>
<dbReference type="AlphaFoldDB" id="A0A0C3S1F3"/>